<feature type="domain" description="IclR-ED" evidence="5">
    <location>
        <begin position="63"/>
        <end position="252"/>
    </location>
</feature>
<gene>
    <name evidence="6" type="ORF">ET475_04485</name>
</gene>
<proteinExistence type="predicted"/>
<keyword evidence="1" id="KW-0805">Transcription regulation</keyword>
<dbReference type="EMBL" id="CP035494">
    <property type="protein sequence ID" value="QAY59319.1"/>
    <property type="molecule type" value="Genomic_DNA"/>
</dbReference>
<dbReference type="GO" id="GO:0045892">
    <property type="term" value="P:negative regulation of DNA-templated transcription"/>
    <property type="evidence" value="ECO:0007669"/>
    <property type="project" value="TreeGrafter"/>
</dbReference>
<evidence type="ECO:0000256" key="3">
    <source>
        <dbReference type="ARBA" id="ARBA00023163"/>
    </source>
</evidence>
<evidence type="ECO:0000259" key="4">
    <source>
        <dbReference type="PROSITE" id="PS51077"/>
    </source>
</evidence>
<dbReference type="PANTHER" id="PTHR30136:SF35">
    <property type="entry name" value="HTH-TYPE TRANSCRIPTIONAL REGULATOR RV1719"/>
    <property type="match status" value="1"/>
</dbReference>
<dbReference type="InterPro" id="IPR005471">
    <property type="entry name" value="Tscrpt_reg_IclR_N"/>
</dbReference>
<evidence type="ECO:0000313" key="7">
    <source>
        <dbReference type="Proteomes" id="UP000293995"/>
    </source>
</evidence>
<dbReference type="OrthoDB" id="9807558at2"/>
<dbReference type="Gene3D" id="3.30.450.40">
    <property type="match status" value="1"/>
</dbReference>
<feature type="domain" description="HTH iclR-type" evidence="4">
    <location>
        <begin position="9"/>
        <end position="69"/>
    </location>
</feature>
<keyword evidence="3" id="KW-0804">Transcription</keyword>
<dbReference type="SUPFAM" id="SSF55781">
    <property type="entry name" value="GAF domain-like"/>
    <property type="match status" value="1"/>
</dbReference>
<dbReference type="PROSITE" id="PS51078">
    <property type="entry name" value="ICLR_ED"/>
    <property type="match status" value="1"/>
</dbReference>
<dbReference type="PROSITE" id="PS51077">
    <property type="entry name" value="HTH_ICLR"/>
    <property type="match status" value="1"/>
</dbReference>
<reference evidence="6 7" key="1">
    <citation type="submission" date="2019-01" db="EMBL/GenBank/DDBJ databases">
        <title>Genome sequencing of strain DFW100M-13.</title>
        <authorList>
            <person name="Heo J."/>
            <person name="Kim S.-J."/>
            <person name="Kim J.-S."/>
            <person name="Hong S.-B."/>
            <person name="Kwon S.-W."/>
        </authorList>
    </citation>
    <scope>NUCLEOTIDE SEQUENCE [LARGE SCALE GENOMIC DNA]</scope>
    <source>
        <strain evidence="6 7">DFW100M-13</strain>
    </source>
</reference>
<dbReference type="KEGG" id="mprt:ET475_04485"/>
<dbReference type="SMART" id="SM00346">
    <property type="entry name" value="HTH_ICLR"/>
    <property type="match status" value="1"/>
</dbReference>
<dbReference type="Pfam" id="PF09339">
    <property type="entry name" value="HTH_IclR"/>
    <property type="match status" value="1"/>
</dbReference>
<dbReference type="Proteomes" id="UP000293995">
    <property type="component" value="Chromosome"/>
</dbReference>
<dbReference type="InterPro" id="IPR014757">
    <property type="entry name" value="Tscrpt_reg_IclR_C"/>
</dbReference>
<dbReference type="Gene3D" id="1.10.10.10">
    <property type="entry name" value="Winged helix-like DNA-binding domain superfamily/Winged helix DNA-binding domain"/>
    <property type="match status" value="1"/>
</dbReference>
<dbReference type="GO" id="GO:0003677">
    <property type="term" value="F:DNA binding"/>
    <property type="evidence" value="ECO:0007669"/>
    <property type="project" value="UniProtKB-KW"/>
</dbReference>
<evidence type="ECO:0000256" key="2">
    <source>
        <dbReference type="ARBA" id="ARBA00023125"/>
    </source>
</evidence>
<sequence length="260" mass="28041">MRNEDAGIVTSVDRALQLLLHLRESDSLTVKAASRRLGVVPSTAYRLLATLTSRGFAVQESDRSYRAGPELVRRVVDQVSLDELRRASRPTLQRLHDEVDDTVQLMVLAGSDIQFIDGIESSAALRVAARIGGYMPAYCSAGGKAILAALPWAEVERRHPTGLAPWGSAKVQSLSELQNELVHTRSARYGFNSDETEVGVTGVGVSIQGSAGSAVAAFTVAVPTARFRQPDLSHYVRALTTAAQSASRTLRRALPHADRP</sequence>
<dbReference type="InterPro" id="IPR050707">
    <property type="entry name" value="HTH_MetabolicPath_Reg"/>
</dbReference>
<keyword evidence="7" id="KW-1185">Reference proteome</keyword>
<dbReference type="AlphaFoldDB" id="A0A4P6EE22"/>
<dbReference type="Pfam" id="PF01614">
    <property type="entry name" value="IclR_C"/>
    <property type="match status" value="1"/>
</dbReference>
<evidence type="ECO:0000256" key="1">
    <source>
        <dbReference type="ARBA" id="ARBA00023015"/>
    </source>
</evidence>
<accession>A0A4P6EE22</accession>
<organism evidence="6 7">
    <name type="scientific">Microbacterium protaetiae</name>
    <dbReference type="NCBI Taxonomy" id="2509458"/>
    <lineage>
        <taxon>Bacteria</taxon>
        <taxon>Bacillati</taxon>
        <taxon>Actinomycetota</taxon>
        <taxon>Actinomycetes</taxon>
        <taxon>Micrococcales</taxon>
        <taxon>Microbacteriaceae</taxon>
        <taxon>Microbacterium</taxon>
    </lineage>
</organism>
<protein>
    <submittedName>
        <fullName evidence="6">IclR family transcriptional regulator</fullName>
    </submittedName>
</protein>
<evidence type="ECO:0000313" key="6">
    <source>
        <dbReference type="EMBL" id="QAY59319.1"/>
    </source>
</evidence>
<dbReference type="InterPro" id="IPR029016">
    <property type="entry name" value="GAF-like_dom_sf"/>
</dbReference>
<keyword evidence="2" id="KW-0238">DNA-binding</keyword>
<dbReference type="RefSeq" id="WP_129386415.1">
    <property type="nucleotide sequence ID" value="NZ_CP035494.1"/>
</dbReference>
<evidence type="ECO:0000259" key="5">
    <source>
        <dbReference type="PROSITE" id="PS51078"/>
    </source>
</evidence>
<dbReference type="SUPFAM" id="SSF46785">
    <property type="entry name" value="Winged helix' DNA-binding domain"/>
    <property type="match status" value="1"/>
</dbReference>
<dbReference type="InterPro" id="IPR036390">
    <property type="entry name" value="WH_DNA-bd_sf"/>
</dbReference>
<dbReference type="PANTHER" id="PTHR30136">
    <property type="entry name" value="HELIX-TURN-HELIX TRANSCRIPTIONAL REGULATOR, ICLR FAMILY"/>
    <property type="match status" value="1"/>
</dbReference>
<dbReference type="GO" id="GO:0003700">
    <property type="term" value="F:DNA-binding transcription factor activity"/>
    <property type="evidence" value="ECO:0007669"/>
    <property type="project" value="TreeGrafter"/>
</dbReference>
<dbReference type="InterPro" id="IPR036388">
    <property type="entry name" value="WH-like_DNA-bd_sf"/>
</dbReference>
<name>A0A4P6EE22_9MICO</name>